<dbReference type="Proteomes" id="UP000030130">
    <property type="component" value="Unassembled WGS sequence"/>
</dbReference>
<organism evidence="1 2">
    <name type="scientific">Porphyromonas gulae</name>
    <dbReference type="NCBI Taxonomy" id="111105"/>
    <lineage>
        <taxon>Bacteria</taxon>
        <taxon>Pseudomonadati</taxon>
        <taxon>Bacteroidota</taxon>
        <taxon>Bacteroidia</taxon>
        <taxon>Bacteroidales</taxon>
        <taxon>Porphyromonadaceae</taxon>
        <taxon>Porphyromonas</taxon>
    </lineage>
</organism>
<name>A0A0A2F8A5_9PORP</name>
<proteinExistence type="predicted"/>
<dbReference type="EMBL" id="JRAI01000039">
    <property type="protein sequence ID" value="KGN86280.1"/>
    <property type="molecule type" value="Genomic_DNA"/>
</dbReference>
<dbReference type="AlphaFoldDB" id="A0A0A2F8A5"/>
<sequence length="74" mass="8630">MKNHMEKICNFTATNAESSLFTPSIGIKTCAKKVFNNEDEFRTILNKHPNASAFCRQRDDKTNFFRSGYEYRNT</sequence>
<gene>
    <name evidence="1" type="ORF">HR08_04230</name>
</gene>
<evidence type="ECO:0000313" key="2">
    <source>
        <dbReference type="Proteomes" id="UP000030130"/>
    </source>
</evidence>
<evidence type="ECO:0000313" key="1">
    <source>
        <dbReference type="EMBL" id="KGN86280.1"/>
    </source>
</evidence>
<comment type="caution">
    <text evidence="1">The sequence shown here is derived from an EMBL/GenBank/DDBJ whole genome shotgun (WGS) entry which is preliminary data.</text>
</comment>
<protein>
    <submittedName>
        <fullName evidence="1">Uncharacterized protein</fullName>
    </submittedName>
</protein>
<accession>A0A0A2F8A5</accession>
<reference evidence="1 2" key="1">
    <citation type="submission" date="2014-08" db="EMBL/GenBank/DDBJ databases">
        <title>Porphyromonas gulae strain:COT-052_OH1451 Genome sequencing.</title>
        <authorList>
            <person name="Wallis C."/>
            <person name="Deusch O."/>
            <person name="O'Flynn C."/>
            <person name="Davis I."/>
            <person name="Jospin G."/>
            <person name="Darling A.E."/>
            <person name="Coil D.A."/>
            <person name="Alexiev A."/>
            <person name="Horsfall A."/>
            <person name="Kirkwood N."/>
            <person name="Harris S."/>
            <person name="Eisen J.A."/>
        </authorList>
    </citation>
    <scope>NUCLEOTIDE SEQUENCE [LARGE SCALE GENOMIC DNA]</scope>
    <source>
        <strain evidence="2">COT-052 OH1451</strain>
    </source>
</reference>